<evidence type="ECO:0000256" key="3">
    <source>
        <dbReference type="ARBA" id="ARBA00022692"/>
    </source>
</evidence>
<dbReference type="PANTHER" id="PTHR31272">
    <property type="entry name" value="CYTOCHROME C-TYPE BIOGENESIS PROTEIN HI_1454-RELATED"/>
    <property type="match status" value="1"/>
</dbReference>
<feature type="transmembrane region" description="Helical" evidence="6">
    <location>
        <begin position="50"/>
        <end position="72"/>
    </location>
</feature>
<dbReference type="EMBL" id="JACXIZ010000012">
    <property type="protein sequence ID" value="MBD2844799.1"/>
    <property type="molecule type" value="Genomic_DNA"/>
</dbReference>
<gene>
    <name evidence="8" type="ORF">IDH44_06315</name>
</gene>
<feature type="transmembrane region" description="Helical" evidence="6">
    <location>
        <begin position="169"/>
        <end position="187"/>
    </location>
</feature>
<keyword evidence="4 6" id="KW-1133">Transmembrane helix</keyword>
<proteinExistence type="inferred from homology"/>
<dbReference type="GO" id="GO:0016020">
    <property type="term" value="C:membrane"/>
    <property type="evidence" value="ECO:0007669"/>
    <property type="project" value="UniProtKB-SubCell"/>
</dbReference>
<dbReference type="Proteomes" id="UP000621560">
    <property type="component" value="Unassembled WGS sequence"/>
</dbReference>
<organism evidence="8 9">
    <name type="scientific">Paenibacillus sabuli</name>
    <dbReference type="NCBI Taxonomy" id="2772509"/>
    <lineage>
        <taxon>Bacteria</taxon>
        <taxon>Bacillati</taxon>
        <taxon>Bacillota</taxon>
        <taxon>Bacilli</taxon>
        <taxon>Bacillales</taxon>
        <taxon>Paenibacillaceae</taxon>
        <taxon>Paenibacillus</taxon>
    </lineage>
</organism>
<dbReference type="InterPro" id="IPR051790">
    <property type="entry name" value="Cytochrome_c-biogenesis_DsbD"/>
</dbReference>
<evidence type="ECO:0000259" key="7">
    <source>
        <dbReference type="Pfam" id="PF02683"/>
    </source>
</evidence>
<dbReference type="GO" id="GO:0017004">
    <property type="term" value="P:cytochrome complex assembly"/>
    <property type="evidence" value="ECO:0007669"/>
    <property type="project" value="InterPro"/>
</dbReference>
<name>A0A927GQR4_9BACL</name>
<feature type="transmembrane region" description="Helical" evidence="6">
    <location>
        <begin position="199"/>
        <end position="217"/>
    </location>
</feature>
<dbReference type="PANTHER" id="PTHR31272:SF4">
    <property type="entry name" value="CYTOCHROME C-TYPE BIOGENESIS PROTEIN HI_1454-RELATED"/>
    <property type="match status" value="1"/>
</dbReference>
<reference evidence="8" key="1">
    <citation type="submission" date="2020-09" db="EMBL/GenBank/DDBJ databases">
        <title>A novel bacterium of genus Paenibacillus, isolated from South China Sea.</title>
        <authorList>
            <person name="Huang H."/>
            <person name="Mo K."/>
            <person name="Hu Y."/>
        </authorList>
    </citation>
    <scope>NUCLEOTIDE SEQUENCE</scope>
    <source>
        <strain evidence="8">IB182496</strain>
    </source>
</reference>
<evidence type="ECO:0000256" key="2">
    <source>
        <dbReference type="ARBA" id="ARBA00006143"/>
    </source>
</evidence>
<protein>
    <submittedName>
        <fullName evidence="8">Cytochrome c biogenesis protein CcdA</fullName>
    </submittedName>
</protein>
<feature type="domain" description="Cytochrome C biogenesis protein transmembrane" evidence="7">
    <location>
        <begin position="6"/>
        <end position="215"/>
    </location>
</feature>
<evidence type="ECO:0000313" key="8">
    <source>
        <dbReference type="EMBL" id="MBD2844799.1"/>
    </source>
</evidence>
<sequence>MNESVTLGLAFAGGLLAFVSPCTLPLYPSFISYITGISIKELEQSDKKRLARAITLNSLLFLLGFSFIYYVLGYSASLLGNVFYRYQDLIRMLGAVFIGTMGLFLLGIFQPQILMKQFKLNLQTKRRGKLSSVVAGIVFAAGWTPCIGPIFGSIMYASALYPGQTFANVTAYALGFGIPFMLMAYFIGRLRWILKYSDVLMKIGGALLLVIAVLLYLDKITDINIWFQRIVG</sequence>
<evidence type="ECO:0000256" key="4">
    <source>
        <dbReference type="ARBA" id="ARBA00022989"/>
    </source>
</evidence>
<keyword evidence="3 6" id="KW-0812">Transmembrane</keyword>
<evidence type="ECO:0000256" key="1">
    <source>
        <dbReference type="ARBA" id="ARBA00004141"/>
    </source>
</evidence>
<feature type="transmembrane region" description="Helical" evidence="6">
    <location>
        <begin position="130"/>
        <end position="157"/>
    </location>
</feature>
<comment type="similarity">
    <text evidence="2">Belongs to the DsbD family.</text>
</comment>
<evidence type="ECO:0000256" key="6">
    <source>
        <dbReference type="SAM" id="Phobius"/>
    </source>
</evidence>
<comment type="subcellular location">
    <subcellularLocation>
        <location evidence="1">Membrane</location>
        <topology evidence="1">Multi-pass membrane protein</topology>
    </subcellularLocation>
</comment>
<keyword evidence="5 6" id="KW-0472">Membrane</keyword>
<accession>A0A927GQR4</accession>
<dbReference type="AlphaFoldDB" id="A0A927GQR4"/>
<dbReference type="RefSeq" id="WP_190915805.1">
    <property type="nucleotide sequence ID" value="NZ_JACXIZ010000012.1"/>
</dbReference>
<keyword evidence="9" id="KW-1185">Reference proteome</keyword>
<comment type="caution">
    <text evidence="8">The sequence shown here is derived from an EMBL/GenBank/DDBJ whole genome shotgun (WGS) entry which is preliminary data.</text>
</comment>
<evidence type="ECO:0000256" key="5">
    <source>
        <dbReference type="ARBA" id="ARBA00023136"/>
    </source>
</evidence>
<dbReference type="Pfam" id="PF02683">
    <property type="entry name" value="DsbD_TM"/>
    <property type="match status" value="1"/>
</dbReference>
<feature type="transmembrane region" description="Helical" evidence="6">
    <location>
        <begin position="6"/>
        <end position="30"/>
    </location>
</feature>
<feature type="transmembrane region" description="Helical" evidence="6">
    <location>
        <begin position="92"/>
        <end position="109"/>
    </location>
</feature>
<evidence type="ECO:0000313" key="9">
    <source>
        <dbReference type="Proteomes" id="UP000621560"/>
    </source>
</evidence>
<dbReference type="InterPro" id="IPR003834">
    <property type="entry name" value="Cyt_c_assmbl_TM_dom"/>
</dbReference>